<dbReference type="InterPro" id="IPR050438">
    <property type="entry name" value="LMW_PTPase"/>
</dbReference>
<comment type="similarity">
    <text evidence="1">Belongs to the low molecular weight phosphotyrosine protein phosphatase family.</text>
</comment>
<feature type="active site" description="Proton donor" evidence="4">
    <location>
        <position position="111"/>
    </location>
</feature>
<dbReference type="InterPro" id="IPR036196">
    <property type="entry name" value="Ptyr_pPase_sf"/>
</dbReference>
<keyword evidence="8" id="KW-1185">Reference proteome</keyword>
<evidence type="ECO:0000256" key="5">
    <source>
        <dbReference type="SAM" id="Coils"/>
    </source>
</evidence>
<evidence type="ECO:0000256" key="3">
    <source>
        <dbReference type="ARBA" id="ARBA00022912"/>
    </source>
</evidence>
<proteinExistence type="inferred from homology"/>
<keyword evidence="5" id="KW-0175">Coiled coil</keyword>
<gene>
    <name evidence="7" type="ORF">SAMN05518684_11096</name>
</gene>
<feature type="coiled-coil region" evidence="5">
    <location>
        <begin position="193"/>
        <end position="220"/>
    </location>
</feature>
<dbReference type="Gene3D" id="3.40.50.2300">
    <property type="match status" value="1"/>
</dbReference>
<dbReference type="CDD" id="cd16344">
    <property type="entry name" value="LMWPAP"/>
    <property type="match status" value="1"/>
</dbReference>
<dbReference type="GO" id="GO:0004725">
    <property type="term" value="F:protein tyrosine phosphatase activity"/>
    <property type="evidence" value="ECO:0007669"/>
    <property type="project" value="InterPro"/>
</dbReference>
<accession>A0A1H9VD89</accession>
<evidence type="ECO:0000313" key="8">
    <source>
        <dbReference type="Proteomes" id="UP000198571"/>
    </source>
</evidence>
<evidence type="ECO:0000256" key="2">
    <source>
        <dbReference type="ARBA" id="ARBA00022801"/>
    </source>
</evidence>
<dbReference type="STRING" id="1601833.SAMN05518684_11096"/>
<keyword evidence="2" id="KW-0378">Hydrolase</keyword>
<dbReference type="SMART" id="SM00226">
    <property type="entry name" value="LMWPc"/>
    <property type="match status" value="1"/>
</dbReference>
<dbReference type="SUPFAM" id="SSF52788">
    <property type="entry name" value="Phosphotyrosine protein phosphatases I"/>
    <property type="match status" value="1"/>
</dbReference>
<organism evidence="7 8">
    <name type="scientific">Salipaludibacillus aurantiacus</name>
    <dbReference type="NCBI Taxonomy" id="1601833"/>
    <lineage>
        <taxon>Bacteria</taxon>
        <taxon>Bacillati</taxon>
        <taxon>Bacillota</taxon>
        <taxon>Bacilli</taxon>
        <taxon>Bacillales</taxon>
        <taxon>Bacillaceae</taxon>
    </lineage>
</organism>
<dbReference type="RefSeq" id="WP_177174337.1">
    <property type="nucleotide sequence ID" value="NZ_FOGT01000010.1"/>
</dbReference>
<keyword evidence="3" id="KW-0904">Protein phosphatase</keyword>
<dbReference type="InterPro" id="IPR017867">
    <property type="entry name" value="Tyr_phospatase_low_mol_wt"/>
</dbReference>
<dbReference type="EMBL" id="FOGT01000010">
    <property type="protein sequence ID" value="SES19414.1"/>
    <property type="molecule type" value="Genomic_DNA"/>
</dbReference>
<feature type="active site" description="Nucleophile" evidence="4">
    <location>
        <position position="8"/>
    </location>
</feature>
<dbReference type="Pfam" id="PF01451">
    <property type="entry name" value="LMWPc"/>
    <property type="match status" value="1"/>
</dbReference>
<dbReference type="PRINTS" id="PR00719">
    <property type="entry name" value="LMWPTPASE"/>
</dbReference>
<sequence length="220" mass="25428">MERILFVCTGNTCRSPMAEAIFEHKKDDEKLEARSAGIHGMEGMPMSEGSKSALAKRGIMESHQSGSLSKELINWADVVLTMTENHKRIVVEQYPELVSNVFTLKEFIIDDPDIKQKIKDLEHHMTQLELKRASFLAENHNQVEKYNKNKKINKQSDLEQELLDQLHPHQAAIDRLQWDMPSLDISDPFGSGHEVYEELYQEMEKAIEKLLKILKEEQNK</sequence>
<evidence type="ECO:0000256" key="1">
    <source>
        <dbReference type="ARBA" id="ARBA00011063"/>
    </source>
</evidence>
<dbReference type="AlphaFoldDB" id="A0A1H9VD89"/>
<evidence type="ECO:0000313" key="7">
    <source>
        <dbReference type="EMBL" id="SES19414.1"/>
    </source>
</evidence>
<reference evidence="8" key="1">
    <citation type="submission" date="2016-10" db="EMBL/GenBank/DDBJ databases">
        <authorList>
            <person name="Varghese N."/>
            <person name="Submissions S."/>
        </authorList>
    </citation>
    <scope>NUCLEOTIDE SEQUENCE [LARGE SCALE GENOMIC DNA]</scope>
    <source>
        <strain evidence="8">S9</strain>
    </source>
</reference>
<dbReference type="Proteomes" id="UP000198571">
    <property type="component" value="Unassembled WGS sequence"/>
</dbReference>
<feature type="domain" description="Phosphotyrosine protein phosphatase I" evidence="6">
    <location>
        <begin position="2"/>
        <end position="138"/>
    </location>
</feature>
<dbReference type="InterPro" id="IPR023485">
    <property type="entry name" value="Ptyr_pPase"/>
</dbReference>
<feature type="active site" evidence="4">
    <location>
        <position position="14"/>
    </location>
</feature>
<protein>
    <submittedName>
        <fullName evidence="7">Protein-tyrosine phosphatase</fullName>
    </submittedName>
</protein>
<dbReference type="PANTHER" id="PTHR11717">
    <property type="entry name" value="LOW MOLECULAR WEIGHT PROTEIN TYROSINE PHOSPHATASE"/>
    <property type="match status" value="1"/>
</dbReference>
<name>A0A1H9VD89_9BACI</name>
<evidence type="ECO:0000256" key="4">
    <source>
        <dbReference type="PIRSR" id="PIRSR617867-1"/>
    </source>
</evidence>
<evidence type="ECO:0000259" key="6">
    <source>
        <dbReference type="SMART" id="SM00226"/>
    </source>
</evidence>
<dbReference type="PANTHER" id="PTHR11717:SF31">
    <property type="entry name" value="LOW MOLECULAR WEIGHT PROTEIN-TYROSINE-PHOSPHATASE ETP-RELATED"/>
    <property type="match status" value="1"/>
</dbReference>